<evidence type="ECO:0000256" key="2">
    <source>
        <dbReference type="ARBA" id="ARBA00008079"/>
    </source>
</evidence>
<proteinExistence type="inferred from homology"/>
<evidence type="ECO:0000313" key="19">
    <source>
        <dbReference type="EMBL" id="QBE66164.1"/>
    </source>
</evidence>
<comment type="subcellular location">
    <subcellularLocation>
        <location evidence="1">Cell membrane</location>
        <topology evidence="1">Multi-pass membrane protein</topology>
    </subcellularLocation>
</comment>
<evidence type="ECO:0000256" key="10">
    <source>
        <dbReference type="ARBA" id="ARBA00023002"/>
    </source>
</evidence>
<dbReference type="AlphaFoldDB" id="A0A4P6L416"/>
<dbReference type="KEGG" id="plue:EWM63_26885"/>
<evidence type="ECO:0000256" key="17">
    <source>
        <dbReference type="SAM" id="MobiDB-lite"/>
    </source>
</evidence>
<feature type="transmembrane region" description="Helical" evidence="18">
    <location>
        <begin position="96"/>
        <end position="118"/>
    </location>
</feature>
<comment type="subunit">
    <text evidence="3">Heterooctamer of two A chains, two B chains, two C chains and two D chains.</text>
</comment>
<dbReference type="InterPro" id="IPR014210">
    <property type="entry name" value="Cyt_o_ubiqinol_oxidase_su4"/>
</dbReference>
<dbReference type="Pfam" id="PF03626">
    <property type="entry name" value="COX4_pro"/>
    <property type="match status" value="1"/>
</dbReference>
<dbReference type="PANTHER" id="PTHR36835">
    <property type="entry name" value="CYTOCHROME BO(3) UBIQUINOL OXIDASE SUBUNIT 4"/>
    <property type="match status" value="1"/>
</dbReference>
<gene>
    <name evidence="19" type="primary">cyoD</name>
    <name evidence="19" type="ORF">EWM63_26885</name>
</gene>
<evidence type="ECO:0000256" key="14">
    <source>
        <dbReference type="ARBA" id="ARBA00030211"/>
    </source>
</evidence>
<keyword evidence="5" id="KW-0813">Transport</keyword>
<feature type="transmembrane region" description="Helical" evidence="18">
    <location>
        <begin position="35"/>
        <end position="54"/>
    </location>
</feature>
<evidence type="ECO:0000256" key="9">
    <source>
        <dbReference type="ARBA" id="ARBA00022989"/>
    </source>
</evidence>
<accession>A0A4P6L416</accession>
<dbReference type="GO" id="GO:0005886">
    <property type="term" value="C:plasma membrane"/>
    <property type="evidence" value="ECO:0007669"/>
    <property type="project" value="UniProtKB-SubCell"/>
</dbReference>
<protein>
    <recommendedName>
        <fullName evidence="4">Cytochrome bo(3) ubiquinol oxidase subunit 4</fullName>
    </recommendedName>
    <alternativeName>
        <fullName evidence="16">Cytochrome o ubiquinol oxidase subunit 4</fullName>
    </alternativeName>
    <alternativeName>
        <fullName evidence="13">Oxidase bo(3) subunit 4</fullName>
    </alternativeName>
    <alternativeName>
        <fullName evidence="14">Ubiquinol oxidase polypeptide IV</fullName>
    </alternativeName>
    <alternativeName>
        <fullName evidence="15">Ubiquinol oxidase subunit 4</fullName>
    </alternativeName>
</protein>
<feature type="compositionally biased region" description="Basic and acidic residues" evidence="17">
    <location>
        <begin position="11"/>
        <end position="26"/>
    </location>
</feature>
<dbReference type="GO" id="GO:0019646">
    <property type="term" value="P:aerobic electron transport chain"/>
    <property type="evidence" value="ECO:0007669"/>
    <property type="project" value="TreeGrafter"/>
</dbReference>
<dbReference type="GO" id="GO:0009319">
    <property type="term" value="C:cytochrome o ubiquinol oxidase complex"/>
    <property type="evidence" value="ECO:0007669"/>
    <property type="project" value="TreeGrafter"/>
</dbReference>
<dbReference type="GO" id="GO:0015078">
    <property type="term" value="F:proton transmembrane transporter activity"/>
    <property type="evidence" value="ECO:0007669"/>
    <property type="project" value="TreeGrafter"/>
</dbReference>
<evidence type="ECO:0000256" key="13">
    <source>
        <dbReference type="ARBA" id="ARBA00030071"/>
    </source>
</evidence>
<evidence type="ECO:0000256" key="15">
    <source>
        <dbReference type="ARBA" id="ARBA00031887"/>
    </source>
</evidence>
<evidence type="ECO:0000256" key="8">
    <source>
        <dbReference type="ARBA" id="ARBA00022982"/>
    </source>
</evidence>
<comment type="similarity">
    <text evidence="2">Belongs to the cytochrome c oxidase bacterial subunit 4 family.</text>
</comment>
<evidence type="ECO:0000256" key="16">
    <source>
        <dbReference type="ARBA" id="ARBA00032185"/>
    </source>
</evidence>
<feature type="region of interest" description="Disordered" evidence="17">
    <location>
        <begin position="1"/>
        <end position="26"/>
    </location>
</feature>
<dbReference type="PANTHER" id="PTHR36835:SF1">
    <property type="entry name" value="CYTOCHROME BO(3) UBIQUINOL OXIDASE SUBUNIT 4"/>
    <property type="match status" value="1"/>
</dbReference>
<evidence type="ECO:0000256" key="3">
    <source>
        <dbReference type="ARBA" id="ARBA00011700"/>
    </source>
</evidence>
<evidence type="ECO:0000256" key="18">
    <source>
        <dbReference type="SAM" id="Phobius"/>
    </source>
</evidence>
<keyword evidence="9 18" id="KW-1133">Transmembrane helix</keyword>
<evidence type="ECO:0000256" key="12">
    <source>
        <dbReference type="ARBA" id="ARBA00025694"/>
    </source>
</evidence>
<dbReference type="GO" id="GO:0009486">
    <property type="term" value="F:cytochrome bo3 ubiquinol oxidase activity"/>
    <property type="evidence" value="ECO:0007669"/>
    <property type="project" value="InterPro"/>
</dbReference>
<dbReference type="Proteomes" id="UP000290637">
    <property type="component" value="Chromosome"/>
</dbReference>
<comment type="function">
    <text evidence="12">Cytochrome bo(3) ubiquinol terminal oxidase is the component of the aerobic respiratory chain of E.coli that predominates when cells are grown at high aeration. Has proton pump activity across the membrane in addition to electron transfer, pumping 2 protons/electron.</text>
</comment>
<evidence type="ECO:0000313" key="20">
    <source>
        <dbReference type="Proteomes" id="UP000290637"/>
    </source>
</evidence>
<keyword evidence="11 18" id="KW-0472">Membrane</keyword>
<keyword evidence="10" id="KW-0560">Oxidoreductase</keyword>
<evidence type="ECO:0000256" key="4">
    <source>
        <dbReference type="ARBA" id="ARBA00014689"/>
    </source>
</evidence>
<dbReference type="InterPro" id="IPR005171">
    <property type="entry name" value="Cyt_c_oxidase_su4_prok"/>
</dbReference>
<dbReference type="NCBIfam" id="TIGR02847">
    <property type="entry name" value="CyoD"/>
    <property type="match status" value="1"/>
</dbReference>
<evidence type="ECO:0000256" key="7">
    <source>
        <dbReference type="ARBA" id="ARBA00022692"/>
    </source>
</evidence>
<keyword evidence="6" id="KW-1003">Cell membrane</keyword>
<organism evidence="19 20">
    <name type="scientific">Pseudoduganella lutea</name>
    <dbReference type="NCBI Taxonomy" id="321985"/>
    <lineage>
        <taxon>Bacteria</taxon>
        <taxon>Pseudomonadati</taxon>
        <taxon>Pseudomonadota</taxon>
        <taxon>Betaproteobacteria</taxon>
        <taxon>Burkholderiales</taxon>
        <taxon>Oxalobacteraceae</taxon>
        <taxon>Telluria group</taxon>
        <taxon>Pseudoduganella</taxon>
    </lineage>
</organism>
<keyword evidence="20" id="KW-1185">Reference proteome</keyword>
<keyword evidence="7 18" id="KW-0812">Transmembrane</keyword>
<dbReference type="RefSeq" id="WP_130189273.1">
    <property type="nucleotide sequence ID" value="NZ_CP035913.1"/>
</dbReference>
<dbReference type="GO" id="GO:0015990">
    <property type="term" value="P:electron transport coupled proton transport"/>
    <property type="evidence" value="ECO:0007669"/>
    <property type="project" value="InterPro"/>
</dbReference>
<keyword evidence="8" id="KW-0249">Electron transport</keyword>
<evidence type="ECO:0000256" key="1">
    <source>
        <dbReference type="ARBA" id="ARBA00004651"/>
    </source>
</evidence>
<feature type="compositionally biased region" description="Basic residues" evidence="17">
    <location>
        <begin position="1"/>
        <end position="10"/>
    </location>
</feature>
<sequence length="141" mass="15729">MSDHKHHHGHGHDDHGHGHDDHHDGSAVHGSMKDYVIGFVLSVILTAIPFYLVMNNVITDPATTGFVILGFAAVQMVVHMVYFLHMNAKSEGGWNMLALIFTVIIVVITLAGSLWVMYHMNKNMMPNMPHIMTPQQAHDMP</sequence>
<evidence type="ECO:0000256" key="11">
    <source>
        <dbReference type="ARBA" id="ARBA00023136"/>
    </source>
</evidence>
<feature type="transmembrane region" description="Helical" evidence="18">
    <location>
        <begin position="66"/>
        <end position="84"/>
    </location>
</feature>
<reference evidence="19 20" key="1">
    <citation type="submission" date="2019-02" db="EMBL/GenBank/DDBJ databases">
        <title>Draft Genome Sequences of Six Type Strains of the Genus Massilia.</title>
        <authorList>
            <person name="Miess H."/>
            <person name="Frediansyhah A."/>
            <person name="Gross H."/>
        </authorList>
    </citation>
    <scope>NUCLEOTIDE SEQUENCE [LARGE SCALE GENOMIC DNA]</scope>
    <source>
        <strain evidence="19 20">DSM 17473</strain>
    </source>
</reference>
<evidence type="ECO:0000256" key="5">
    <source>
        <dbReference type="ARBA" id="ARBA00022448"/>
    </source>
</evidence>
<dbReference type="OrthoDB" id="2375888at2"/>
<evidence type="ECO:0000256" key="6">
    <source>
        <dbReference type="ARBA" id="ARBA00022475"/>
    </source>
</evidence>
<name>A0A4P6L416_9BURK</name>
<dbReference type="InterPro" id="IPR050968">
    <property type="entry name" value="Cytochrome_c_oxidase_bac_sub4"/>
</dbReference>
<dbReference type="EMBL" id="CP035913">
    <property type="protein sequence ID" value="QBE66164.1"/>
    <property type="molecule type" value="Genomic_DNA"/>
</dbReference>